<dbReference type="EMBL" id="LNQE01001748">
    <property type="protein sequence ID" value="KUG10000.1"/>
    <property type="molecule type" value="Genomic_DNA"/>
</dbReference>
<accession>A0A0W8EMK8</accession>
<gene>
    <name evidence="2" type="ORF">ASZ90_016595</name>
</gene>
<organism evidence="2">
    <name type="scientific">hydrocarbon metagenome</name>
    <dbReference type="NCBI Taxonomy" id="938273"/>
    <lineage>
        <taxon>unclassified sequences</taxon>
        <taxon>metagenomes</taxon>
        <taxon>ecological metagenomes</taxon>
    </lineage>
</organism>
<feature type="region of interest" description="Disordered" evidence="1">
    <location>
        <begin position="49"/>
        <end position="72"/>
    </location>
</feature>
<name>A0A0W8EMK8_9ZZZZ</name>
<evidence type="ECO:0000313" key="2">
    <source>
        <dbReference type="EMBL" id="KUG10000.1"/>
    </source>
</evidence>
<dbReference type="AlphaFoldDB" id="A0A0W8EMK8"/>
<comment type="caution">
    <text evidence="2">The sequence shown here is derived from an EMBL/GenBank/DDBJ whole genome shotgun (WGS) entry which is preliminary data.</text>
</comment>
<reference evidence="2" key="1">
    <citation type="journal article" date="2015" name="Proc. Natl. Acad. Sci. U.S.A.">
        <title>Networks of energetic and metabolic interactions define dynamics in microbial communities.</title>
        <authorList>
            <person name="Embree M."/>
            <person name="Liu J.K."/>
            <person name="Al-Bassam M.M."/>
            <person name="Zengler K."/>
        </authorList>
    </citation>
    <scope>NUCLEOTIDE SEQUENCE</scope>
</reference>
<sequence length="72" mass="7971">MSSAVLWIHDTLMRKIRQDEEEYIRVKIQIFPDVLEVVSLPGYVPEVTETLPGASAQSPDSGDVSCVPSENP</sequence>
<protein>
    <submittedName>
        <fullName evidence="2">Uncharacterized protein</fullName>
    </submittedName>
</protein>
<proteinExistence type="predicted"/>
<evidence type="ECO:0000256" key="1">
    <source>
        <dbReference type="SAM" id="MobiDB-lite"/>
    </source>
</evidence>